<dbReference type="PROSITE" id="PS50109">
    <property type="entry name" value="HIS_KIN"/>
    <property type="match status" value="1"/>
</dbReference>
<dbReference type="InterPro" id="IPR050482">
    <property type="entry name" value="Sensor_HK_TwoCompSys"/>
</dbReference>
<dbReference type="CDD" id="cd16917">
    <property type="entry name" value="HATPase_UhpB-NarQ-NarX-like"/>
    <property type="match status" value="1"/>
</dbReference>
<dbReference type="GO" id="GO:0000155">
    <property type="term" value="F:phosphorelay sensor kinase activity"/>
    <property type="evidence" value="ECO:0007669"/>
    <property type="project" value="InterPro"/>
</dbReference>
<keyword evidence="9" id="KW-1185">Reference proteome</keyword>
<feature type="transmembrane region" description="Helical" evidence="6">
    <location>
        <begin position="56"/>
        <end position="77"/>
    </location>
</feature>
<dbReference type="InterPro" id="IPR005467">
    <property type="entry name" value="His_kinase_dom"/>
</dbReference>
<dbReference type="AlphaFoldDB" id="A0A9W6CZ60"/>
<evidence type="ECO:0000259" key="7">
    <source>
        <dbReference type="PROSITE" id="PS50109"/>
    </source>
</evidence>
<evidence type="ECO:0000256" key="2">
    <source>
        <dbReference type="ARBA" id="ARBA00022777"/>
    </source>
</evidence>
<evidence type="ECO:0000256" key="4">
    <source>
        <dbReference type="SAM" id="Coils"/>
    </source>
</evidence>
<evidence type="ECO:0000256" key="3">
    <source>
        <dbReference type="ARBA" id="ARBA00023012"/>
    </source>
</evidence>
<gene>
    <name evidence="8" type="ORF">ARHIZOSPH14_31870</name>
</gene>
<evidence type="ECO:0000256" key="5">
    <source>
        <dbReference type="SAM" id="MobiDB-lite"/>
    </source>
</evidence>
<feature type="region of interest" description="Disordered" evidence="5">
    <location>
        <begin position="396"/>
        <end position="420"/>
    </location>
</feature>
<name>A0A9W6CZ60_9MICO</name>
<feature type="coiled-coil region" evidence="4">
    <location>
        <begin position="181"/>
        <end position="208"/>
    </location>
</feature>
<dbReference type="InterPro" id="IPR011712">
    <property type="entry name" value="Sig_transdc_His_kin_sub3_dim/P"/>
</dbReference>
<dbReference type="InterPro" id="IPR003594">
    <property type="entry name" value="HATPase_dom"/>
</dbReference>
<feature type="transmembrane region" description="Helical" evidence="6">
    <location>
        <begin position="151"/>
        <end position="172"/>
    </location>
</feature>
<dbReference type="EMBL" id="BSDP01000001">
    <property type="protein sequence ID" value="GLI28945.1"/>
    <property type="molecule type" value="Genomic_DNA"/>
</dbReference>
<comment type="caution">
    <text evidence="8">The sequence shown here is derived from an EMBL/GenBank/DDBJ whole genome shotgun (WGS) entry which is preliminary data.</text>
</comment>
<feature type="domain" description="Histidine kinase" evidence="7">
    <location>
        <begin position="221"/>
        <end position="415"/>
    </location>
</feature>
<evidence type="ECO:0000256" key="6">
    <source>
        <dbReference type="SAM" id="Phobius"/>
    </source>
</evidence>
<evidence type="ECO:0000313" key="9">
    <source>
        <dbReference type="Proteomes" id="UP001144396"/>
    </source>
</evidence>
<dbReference type="Gene3D" id="3.30.565.10">
    <property type="entry name" value="Histidine kinase-like ATPase, C-terminal domain"/>
    <property type="match status" value="1"/>
</dbReference>
<keyword evidence="2 8" id="KW-0418">Kinase</keyword>
<dbReference type="Proteomes" id="UP001144396">
    <property type="component" value="Unassembled WGS sequence"/>
</dbReference>
<dbReference type="SUPFAM" id="SSF55874">
    <property type="entry name" value="ATPase domain of HSP90 chaperone/DNA topoisomerase II/histidine kinase"/>
    <property type="match status" value="1"/>
</dbReference>
<dbReference type="GO" id="GO:0016020">
    <property type="term" value="C:membrane"/>
    <property type="evidence" value="ECO:0007669"/>
    <property type="project" value="InterPro"/>
</dbReference>
<dbReference type="InterPro" id="IPR036890">
    <property type="entry name" value="HATPase_C_sf"/>
</dbReference>
<sequence>MSNAAAKPPRPPGERAFVGRVAGAATSRAIRVGLAVITLVLLAVAAVRALADGTPAFGVITATLLFLGCAGAGPLLGDGLKDSSVAARWLGVLVIAWVVCVVVSPEYVWLAFPLWLLAGFILWFPGALVLSTLILATVVIAPVLHGGETTYAEVIGPLVGGAFAVGIARGYLELLRDARDRRRLIESLRAAQRETSELQDELARTQRETGAGMERTRLSRDIHDTVAQSLTSIAMLARAAQGSGSQHDAQLAQIELLAREGLADTRRIVHALAPSELQGSGLGDALRRMLGRVETEAGIRTDLRIDVHGAALSTAAEIALLRTTQSALANVRTHSRATRVVVSLSDAGDSVRLDVVDDGAGFDATAWKTRGTVGDEGGYGLVSMRARMRELGGDLEIESAPGDGTALSASVPRLASEGSR</sequence>
<dbReference type="RefSeq" id="WP_281886740.1">
    <property type="nucleotide sequence ID" value="NZ_BSDP01000001.1"/>
</dbReference>
<reference evidence="8" key="1">
    <citation type="submission" date="2022-12" db="EMBL/GenBank/DDBJ databases">
        <title>Reference genome sequencing for broad-spectrum identification of bacterial and archaeal isolates by mass spectrometry.</title>
        <authorList>
            <person name="Sekiguchi Y."/>
            <person name="Tourlousse D.M."/>
        </authorList>
    </citation>
    <scope>NUCLEOTIDE SEQUENCE</scope>
    <source>
        <strain evidence="8">14</strain>
    </source>
</reference>
<proteinExistence type="predicted"/>
<feature type="transmembrane region" description="Helical" evidence="6">
    <location>
        <begin position="29"/>
        <end position="50"/>
    </location>
</feature>
<keyword evidence="3" id="KW-0902">Two-component regulatory system</keyword>
<dbReference type="InterPro" id="IPR017205">
    <property type="entry name" value="Sig_transdc_His_kinase_ChrS"/>
</dbReference>
<keyword evidence="1" id="KW-0808">Transferase</keyword>
<dbReference type="PIRSF" id="PIRSF037434">
    <property type="entry name" value="STHK_ChrS"/>
    <property type="match status" value="1"/>
</dbReference>
<dbReference type="Pfam" id="PF07730">
    <property type="entry name" value="HisKA_3"/>
    <property type="match status" value="1"/>
</dbReference>
<keyword evidence="4" id="KW-0175">Coiled coil</keyword>
<feature type="transmembrane region" description="Helical" evidence="6">
    <location>
        <begin position="115"/>
        <end position="144"/>
    </location>
</feature>
<protein>
    <submittedName>
        <fullName evidence="8">Two-component sensor histidine kinase</fullName>
    </submittedName>
</protein>
<dbReference type="Gene3D" id="1.20.5.1930">
    <property type="match status" value="1"/>
</dbReference>
<evidence type="ECO:0000313" key="8">
    <source>
        <dbReference type="EMBL" id="GLI28945.1"/>
    </source>
</evidence>
<accession>A0A9W6CZ60</accession>
<dbReference type="PANTHER" id="PTHR24421">
    <property type="entry name" value="NITRATE/NITRITE SENSOR PROTEIN NARX-RELATED"/>
    <property type="match status" value="1"/>
</dbReference>
<keyword evidence="6" id="KW-1133">Transmembrane helix</keyword>
<keyword evidence="6" id="KW-0812">Transmembrane</keyword>
<organism evidence="8 9">
    <name type="scientific">Agromyces rhizosphaerae</name>
    <dbReference type="NCBI Taxonomy" id="88374"/>
    <lineage>
        <taxon>Bacteria</taxon>
        <taxon>Bacillati</taxon>
        <taxon>Actinomycetota</taxon>
        <taxon>Actinomycetes</taxon>
        <taxon>Micrococcales</taxon>
        <taxon>Microbacteriaceae</taxon>
        <taxon>Agromyces</taxon>
    </lineage>
</organism>
<dbReference type="GO" id="GO:0046983">
    <property type="term" value="F:protein dimerization activity"/>
    <property type="evidence" value="ECO:0007669"/>
    <property type="project" value="InterPro"/>
</dbReference>
<evidence type="ECO:0000256" key="1">
    <source>
        <dbReference type="ARBA" id="ARBA00022679"/>
    </source>
</evidence>
<dbReference type="SMART" id="SM00387">
    <property type="entry name" value="HATPase_c"/>
    <property type="match status" value="1"/>
</dbReference>
<keyword evidence="6" id="KW-0472">Membrane</keyword>
<feature type="transmembrane region" description="Helical" evidence="6">
    <location>
        <begin position="89"/>
        <end position="109"/>
    </location>
</feature>
<dbReference type="Pfam" id="PF02518">
    <property type="entry name" value="HATPase_c"/>
    <property type="match status" value="1"/>
</dbReference>